<evidence type="ECO:0000313" key="9">
    <source>
        <dbReference type="EMBL" id="TQV69375.1"/>
    </source>
</evidence>
<dbReference type="GO" id="GO:0015226">
    <property type="term" value="F:carnitine transmembrane transporter activity"/>
    <property type="evidence" value="ECO:0007669"/>
    <property type="project" value="TreeGrafter"/>
</dbReference>
<name>A0A545SWN5_9RHOB</name>
<comment type="caution">
    <text evidence="9">The sequence shown here is derived from an EMBL/GenBank/DDBJ whole genome shotgun (WGS) entry which is preliminary data.</text>
</comment>
<comment type="subcellular location">
    <subcellularLocation>
        <location evidence="1 7">Cell membrane</location>
        <topology evidence="1 7">Multi-pass membrane protein</topology>
    </subcellularLocation>
</comment>
<feature type="transmembrane region" description="Helical" evidence="7">
    <location>
        <begin position="54"/>
        <end position="73"/>
    </location>
</feature>
<dbReference type="GO" id="GO:0043190">
    <property type="term" value="C:ATP-binding cassette (ABC) transporter complex"/>
    <property type="evidence" value="ECO:0007669"/>
    <property type="project" value="TreeGrafter"/>
</dbReference>
<dbReference type="GO" id="GO:0005275">
    <property type="term" value="F:amine transmembrane transporter activity"/>
    <property type="evidence" value="ECO:0007669"/>
    <property type="project" value="TreeGrafter"/>
</dbReference>
<dbReference type="InterPro" id="IPR000515">
    <property type="entry name" value="MetI-like"/>
</dbReference>
<keyword evidence="6 7" id="KW-0472">Membrane</keyword>
<dbReference type="GO" id="GO:0015871">
    <property type="term" value="P:choline transport"/>
    <property type="evidence" value="ECO:0007669"/>
    <property type="project" value="TreeGrafter"/>
</dbReference>
<evidence type="ECO:0000256" key="3">
    <source>
        <dbReference type="ARBA" id="ARBA00022475"/>
    </source>
</evidence>
<evidence type="ECO:0000313" key="10">
    <source>
        <dbReference type="Proteomes" id="UP000315816"/>
    </source>
</evidence>
<protein>
    <submittedName>
        <fullName evidence="9">Proline/glycine betaine ABC transporter permease</fullName>
    </submittedName>
</protein>
<dbReference type="RefSeq" id="WP_142853123.1">
    <property type="nucleotide sequence ID" value="NZ_FXWW01000001.1"/>
</dbReference>
<dbReference type="InterPro" id="IPR035906">
    <property type="entry name" value="MetI-like_sf"/>
</dbReference>
<dbReference type="Gene3D" id="1.10.3720.10">
    <property type="entry name" value="MetI-like"/>
    <property type="match status" value="1"/>
</dbReference>
<reference evidence="9 10" key="1">
    <citation type="submission" date="2019-06" db="EMBL/GenBank/DDBJ databases">
        <title>A novel species of marine bacteria.</title>
        <authorList>
            <person name="Wang Y."/>
        </authorList>
    </citation>
    <scope>NUCLEOTIDE SEQUENCE [LARGE SCALE GENOMIC DNA]</scope>
    <source>
        <strain evidence="9 10">MA1-10</strain>
    </source>
</reference>
<dbReference type="Pfam" id="PF00528">
    <property type="entry name" value="BPD_transp_1"/>
    <property type="match status" value="1"/>
</dbReference>
<evidence type="ECO:0000256" key="1">
    <source>
        <dbReference type="ARBA" id="ARBA00004651"/>
    </source>
</evidence>
<organism evidence="9 10">
    <name type="scientific">Aliiroseovarius halocynthiae</name>
    <dbReference type="NCBI Taxonomy" id="985055"/>
    <lineage>
        <taxon>Bacteria</taxon>
        <taxon>Pseudomonadati</taxon>
        <taxon>Pseudomonadota</taxon>
        <taxon>Alphaproteobacteria</taxon>
        <taxon>Rhodobacterales</taxon>
        <taxon>Paracoccaceae</taxon>
        <taxon>Aliiroseovarius</taxon>
    </lineage>
</organism>
<proteinExistence type="inferred from homology"/>
<dbReference type="OrthoDB" id="9815258at2"/>
<keyword evidence="10" id="KW-1185">Reference proteome</keyword>
<evidence type="ECO:0000256" key="7">
    <source>
        <dbReference type="RuleBase" id="RU363032"/>
    </source>
</evidence>
<dbReference type="PROSITE" id="PS50928">
    <property type="entry name" value="ABC_TM1"/>
    <property type="match status" value="1"/>
</dbReference>
<accession>A0A545SWN5</accession>
<dbReference type="CDD" id="cd06261">
    <property type="entry name" value="TM_PBP2"/>
    <property type="match status" value="1"/>
</dbReference>
<keyword evidence="5 7" id="KW-1133">Transmembrane helix</keyword>
<dbReference type="EMBL" id="VICH01000004">
    <property type="protein sequence ID" value="TQV69375.1"/>
    <property type="molecule type" value="Genomic_DNA"/>
</dbReference>
<dbReference type="FunFam" id="1.10.3720.10:FF:000001">
    <property type="entry name" value="Glycine betaine ABC transporter, permease"/>
    <property type="match status" value="1"/>
</dbReference>
<evidence type="ECO:0000256" key="4">
    <source>
        <dbReference type="ARBA" id="ARBA00022692"/>
    </source>
</evidence>
<dbReference type="AlphaFoldDB" id="A0A545SWN5"/>
<feature type="transmembrane region" description="Helical" evidence="7">
    <location>
        <begin position="257"/>
        <end position="275"/>
    </location>
</feature>
<dbReference type="PANTHER" id="PTHR47737:SF1">
    <property type="entry name" value="GLYCINE BETAINE_PROLINE BETAINE TRANSPORT SYSTEM PERMEASE PROTEIN PROW"/>
    <property type="match status" value="1"/>
</dbReference>
<dbReference type="Proteomes" id="UP000315816">
    <property type="component" value="Unassembled WGS sequence"/>
</dbReference>
<feature type="transmembrane region" description="Helical" evidence="7">
    <location>
        <begin position="227"/>
        <end position="250"/>
    </location>
</feature>
<evidence type="ECO:0000259" key="8">
    <source>
        <dbReference type="PROSITE" id="PS50928"/>
    </source>
</evidence>
<keyword evidence="2 7" id="KW-0813">Transport</keyword>
<feature type="transmembrane region" description="Helical" evidence="7">
    <location>
        <begin position="80"/>
        <end position="97"/>
    </location>
</feature>
<gene>
    <name evidence="9" type="ORF">FIL88_07450</name>
</gene>
<dbReference type="SUPFAM" id="SSF161098">
    <property type="entry name" value="MetI-like"/>
    <property type="match status" value="1"/>
</dbReference>
<evidence type="ECO:0000256" key="5">
    <source>
        <dbReference type="ARBA" id="ARBA00022989"/>
    </source>
</evidence>
<sequence>MEFLTEFPSLGRSDLSAIRRAVDGAFREFTRTWGETIEAFFNPLLRFLVWFEDVLLATPWPLIIIILCALAWAGSRSWKITLGTAICFVVIGIFGMWEDTMSTLAIISVATLLCIVVGIPVGVLMARYDRAQSIITPILDVMQTIPSFVYLIPVVMLLGIGKVPGLLAVCIYALPPIVRLTNLGIRLVDKQVMEAAEAFGASYKEKLFGVQIPLALPNIFAGVNQTIMMALSMVVIASMIGVQGLGVPVLRAISNQYLALGLMNGLAIVALAIIFDRVSQTYGKRLQAYRESGHD</sequence>
<comment type="similarity">
    <text evidence="7">Belongs to the binding-protein-dependent transport system permease family.</text>
</comment>
<evidence type="ECO:0000256" key="2">
    <source>
        <dbReference type="ARBA" id="ARBA00022448"/>
    </source>
</evidence>
<feature type="transmembrane region" description="Helical" evidence="7">
    <location>
        <begin position="147"/>
        <end position="174"/>
    </location>
</feature>
<feature type="transmembrane region" description="Helical" evidence="7">
    <location>
        <begin position="103"/>
        <end position="126"/>
    </location>
</feature>
<feature type="domain" description="ABC transmembrane type-1" evidence="8">
    <location>
        <begin position="100"/>
        <end position="279"/>
    </location>
</feature>
<dbReference type="PANTHER" id="PTHR47737">
    <property type="entry name" value="GLYCINE BETAINE/PROLINE BETAINE TRANSPORT SYSTEM PERMEASE PROTEIN PROW"/>
    <property type="match status" value="1"/>
</dbReference>
<dbReference type="GO" id="GO:0031460">
    <property type="term" value="P:glycine betaine transport"/>
    <property type="evidence" value="ECO:0007669"/>
    <property type="project" value="TreeGrafter"/>
</dbReference>
<evidence type="ECO:0000256" key="6">
    <source>
        <dbReference type="ARBA" id="ARBA00023136"/>
    </source>
</evidence>
<keyword evidence="4 7" id="KW-0812">Transmembrane</keyword>
<keyword evidence="3" id="KW-1003">Cell membrane</keyword>